<dbReference type="SMART" id="SM00867">
    <property type="entry name" value="YceI"/>
    <property type="match status" value="1"/>
</dbReference>
<dbReference type="InterPro" id="IPR007372">
    <property type="entry name" value="Lipid/polyisoprenoid-bd_YceI"/>
</dbReference>
<organism evidence="2 3">
    <name type="scientific">Chitinophaga skermanii</name>
    <dbReference type="NCBI Taxonomy" id="331697"/>
    <lineage>
        <taxon>Bacteria</taxon>
        <taxon>Pseudomonadati</taxon>
        <taxon>Bacteroidota</taxon>
        <taxon>Chitinophagia</taxon>
        <taxon>Chitinophagales</taxon>
        <taxon>Chitinophagaceae</taxon>
        <taxon>Chitinophaga</taxon>
    </lineage>
</organism>
<dbReference type="Proteomes" id="UP000249547">
    <property type="component" value="Unassembled WGS sequence"/>
</dbReference>
<dbReference type="PANTHER" id="PTHR34406:SF1">
    <property type="entry name" value="PROTEIN YCEI"/>
    <property type="match status" value="1"/>
</dbReference>
<dbReference type="InterPro" id="IPR036761">
    <property type="entry name" value="TTHA0802/YceI-like_sf"/>
</dbReference>
<reference evidence="2 3" key="1">
    <citation type="submission" date="2018-06" db="EMBL/GenBank/DDBJ databases">
        <title>Genomic Encyclopedia of Archaeal and Bacterial Type Strains, Phase II (KMG-II): from individual species to whole genera.</title>
        <authorList>
            <person name="Goeker M."/>
        </authorList>
    </citation>
    <scope>NUCLEOTIDE SEQUENCE [LARGE SCALE GENOMIC DNA]</scope>
    <source>
        <strain evidence="2 3">DSM 23857</strain>
    </source>
</reference>
<sequence>MLKDIKEFRCIILLKPENDDSLKKGNYLSLKNTFRMNNKLFMYISLLAAVLFSNCQTSQKKEKAVTPSSNKGEVYAIDTKESVITWTGTMVLSPDKEHTGFVYLSNGAFIVENGQLIGGSAVINLHSLAYKDKSNTNTPIHHLKSPDYFDVEKFPTSAIVITNVTTESDKTILVTGKLTIKGVTRLVTFPASMELKDGVLTANGKLVIDRTDWGIRYRSGKFYDVVADQVVSDEIGFLIKIIARKTRGC</sequence>
<feature type="domain" description="Lipid/polyisoprenoid-binding YceI-like" evidence="1">
    <location>
        <begin position="74"/>
        <end position="244"/>
    </location>
</feature>
<evidence type="ECO:0000313" key="3">
    <source>
        <dbReference type="Proteomes" id="UP000249547"/>
    </source>
</evidence>
<dbReference type="Gene3D" id="2.40.128.110">
    <property type="entry name" value="Lipid/polyisoprenoid-binding, YceI-like"/>
    <property type="match status" value="1"/>
</dbReference>
<proteinExistence type="predicted"/>
<protein>
    <submittedName>
        <fullName evidence="2">YceI-like domain-containing protein</fullName>
    </submittedName>
</protein>
<accession>A0A327Q0X2</accession>
<dbReference type="AlphaFoldDB" id="A0A327Q0X2"/>
<name>A0A327Q0X2_9BACT</name>
<dbReference type="EMBL" id="QLLL01000014">
    <property type="protein sequence ID" value="RAI97683.1"/>
    <property type="molecule type" value="Genomic_DNA"/>
</dbReference>
<dbReference type="Pfam" id="PF04264">
    <property type="entry name" value="YceI"/>
    <property type="match status" value="1"/>
</dbReference>
<dbReference type="SUPFAM" id="SSF101874">
    <property type="entry name" value="YceI-like"/>
    <property type="match status" value="1"/>
</dbReference>
<evidence type="ECO:0000313" key="2">
    <source>
        <dbReference type="EMBL" id="RAI97683.1"/>
    </source>
</evidence>
<dbReference type="PANTHER" id="PTHR34406">
    <property type="entry name" value="PROTEIN YCEI"/>
    <property type="match status" value="1"/>
</dbReference>
<evidence type="ECO:0000259" key="1">
    <source>
        <dbReference type="SMART" id="SM00867"/>
    </source>
</evidence>
<gene>
    <name evidence="2" type="ORF">LX64_04986</name>
</gene>
<comment type="caution">
    <text evidence="2">The sequence shown here is derived from an EMBL/GenBank/DDBJ whole genome shotgun (WGS) entry which is preliminary data.</text>
</comment>
<keyword evidence="3" id="KW-1185">Reference proteome</keyword>